<dbReference type="Proteomes" id="UP001202289">
    <property type="component" value="Unassembled WGS sequence"/>
</dbReference>
<dbReference type="EMBL" id="JAMBOP010000006">
    <property type="protein sequence ID" value="MCM3735576.1"/>
    <property type="molecule type" value="Genomic_DNA"/>
</dbReference>
<proteinExistence type="predicted"/>
<gene>
    <name evidence="1" type="ORF">M3215_07025</name>
</gene>
<keyword evidence="2" id="KW-1185">Reference proteome</keyword>
<organism evidence="1 2">
    <name type="scientific">Bacillus cytotoxicus</name>
    <dbReference type="NCBI Taxonomy" id="580165"/>
    <lineage>
        <taxon>Bacteria</taxon>
        <taxon>Bacillati</taxon>
        <taxon>Bacillota</taxon>
        <taxon>Bacilli</taxon>
        <taxon>Bacillales</taxon>
        <taxon>Bacillaceae</taxon>
        <taxon>Bacillus</taxon>
        <taxon>Bacillus cereus group</taxon>
    </lineage>
</organism>
<protein>
    <submittedName>
        <fullName evidence="1">Cell division protein SepF</fullName>
    </submittedName>
</protein>
<comment type="caution">
    <text evidence="1">The sequence shown here is derived from an EMBL/GenBank/DDBJ whole genome shotgun (WGS) entry which is preliminary data.</text>
</comment>
<reference evidence="1" key="1">
    <citation type="submission" date="2022-05" db="EMBL/GenBank/DDBJ databases">
        <title>Comparative Genomics of Spacecraft Associated Microbes.</title>
        <authorList>
            <person name="Tran M.T."/>
            <person name="Wright A."/>
            <person name="Seuylemezian A."/>
            <person name="Eisen J."/>
            <person name="Coil D."/>
        </authorList>
    </citation>
    <scope>NUCLEOTIDE SEQUENCE</scope>
    <source>
        <strain evidence="1">FAIRING 10M-2.2</strain>
    </source>
</reference>
<keyword evidence="1" id="KW-0131">Cell cycle</keyword>
<sequence>MPKQLTIFDVEPVTQFDIKRAQVQYANSQVRYTDVIVQIPCRAKAIDELKPTTAYDAKYELFEDYTIGIWRYKRAGNQRFDWDEAEELCRQARDSKQAIPIRLYLSAEQTFIPEDVVQYL</sequence>
<keyword evidence="1" id="KW-0132">Cell division</keyword>
<name>A0ACC6A525_9BACI</name>
<evidence type="ECO:0000313" key="2">
    <source>
        <dbReference type="Proteomes" id="UP001202289"/>
    </source>
</evidence>
<evidence type="ECO:0000313" key="1">
    <source>
        <dbReference type="EMBL" id="MCM3735576.1"/>
    </source>
</evidence>
<accession>A0ACC6A525</accession>